<dbReference type="SUPFAM" id="SSF51735">
    <property type="entry name" value="NAD(P)-binding Rossmann-fold domains"/>
    <property type="match status" value="1"/>
</dbReference>
<evidence type="ECO:0000259" key="1">
    <source>
        <dbReference type="Pfam" id="PF03446"/>
    </source>
</evidence>
<feature type="domain" description="6-phosphogluconate dehydrogenase NADP-binding" evidence="1">
    <location>
        <begin position="8"/>
        <end position="37"/>
    </location>
</feature>
<dbReference type="AlphaFoldDB" id="X1VHF5"/>
<organism evidence="2">
    <name type="scientific">marine sediment metagenome</name>
    <dbReference type="NCBI Taxonomy" id="412755"/>
    <lineage>
        <taxon>unclassified sequences</taxon>
        <taxon>metagenomes</taxon>
        <taxon>ecological metagenomes</taxon>
    </lineage>
</organism>
<dbReference type="Gene3D" id="3.40.50.720">
    <property type="entry name" value="NAD(P)-binding Rossmann-like Domain"/>
    <property type="match status" value="1"/>
</dbReference>
<sequence length="43" mass="4608">MADIKREFGVVGLGRMGANLSLQALEKGMRVVGFDLKGVSDEL</sequence>
<reference evidence="2" key="1">
    <citation type="journal article" date="2014" name="Front. Microbiol.">
        <title>High frequency of phylogenetically diverse reductive dehalogenase-homologous genes in deep subseafloor sedimentary metagenomes.</title>
        <authorList>
            <person name="Kawai M."/>
            <person name="Futagami T."/>
            <person name="Toyoda A."/>
            <person name="Takaki Y."/>
            <person name="Nishi S."/>
            <person name="Hori S."/>
            <person name="Arai W."/>
            <person name="Tsubouchi T."/>
            <person name="Morono Y."/>
            <person name="Uchiyama I."/>
            <person name="Ito T."/>
            <person name="Fujiyama A."/>
            <person name="Inagaki F."/>
            <person name="Takami H."/>
        </authorList>
    </citation>
    <scope>NUCLEOTIDE SEQUENCE</scope>
    <source>
        <strain evidence="2">Expedition CK06-06</strain>
    </source>
</reference>
<dbReference type="GO" id="GO:0050661">
    <property type="term" value="F:NADP binding"/>
    <property type="evidence" value="ECO:0007669"/>
    <property type="project" value="InterPro"/>
</dbReference>
<feature type="non-terminal residue" evidence="2">
    <location>
        <position position="43"/>
    </location>
</feature>
<dbReference type="Pfam" id="PF03446">
    <property type="entry name" value="NAD_binding_2"/>
    <property type="match status" value="1"/>
</dbReference>
<evidence type="ECO:0000313" key="2">
    <source>
        <dbReference type="EMBL" id="GAJ06775.1"/>
    </source>
</evidence>
<name>X1VHF5_9ZZZZ</name>
<dbReference type="InterPro" id="IPR006115">
    <property type="entry name" value="6PGDH_NADP-bd"/>
</dbReference>
<comment type="caution">
    <text evidence="2">The sequence shown here is derived from an EMBL/GenBank/DDBJ whole genome shotgun (WGS) entry which is preliminary data.</text>
</comment>
<dbReference type="InterPro" id="IPR036291">
    <property type="entry name" value="NAD(P)-bd_dom_sf"/>
</dbReference>
<gene>
    <name evidence="2" type="ORF">S12H4_54021</name>
</gene>
<accession>X1VHF5</accession>
<dbReference type="EMBL" id="BARW01034470">
    <property type="protein sequence ID" value="GAJ06775.1"/>
    <property type="molecule type" value="Genomic_DNA"/>
</dbReference>
<proteinExistence type="predicted"/>
<protein>
    <recommendedName>
        <fullName evidence="1">6-phosphogluconate dehydrogenase NADP-binding domain-containing protein</fullName>
    </recommendedName>
</protein>